<keyword evidence="1" id="KW-0479">Metal-binding</keyword>
<feature type="region of interest" description="Disordered" evidence="5">
    <location>
        <begin position="553"/>
        <end position="660"/>
    </location>
</feature>
<feature type="region of interest" description="Disordered" evidence="5">
    <location>
        <begin position="1"/>
        <end position="42"/>
    </location>
</feature>
<dbReference type="InterPro" id="IPR051580">
    <property type="entry name" value="ZnF-Chromatin_assoc"/>
</dbReference>
<dbReference type="EMBL" id="ALBS01000008">
    <property type="protein sequence ID" value="EJT53154.1"/>
    <property type="molecule type" value="Genomic_DNA"/>
</dbReference>
<dbReference type="RefSeq" id="XP_014184317.1">
    <property type="nucleotide sequence ID" value="XM_014328842.1"/>
</dbReference>
<dbReference type="HOGENOM" id="CLU_398485_0_0_1"/>
<dbReference type="KEGG" id="tasa:A1Q1_08071"/>
<keyword evidence="2" id="KW-0677">Repeat</keyword>
<feature type="compositionally biased region" description="Low complexity" evidence="5">
    <location>
        <begin position="595"/>
        <end position="610"/>
    </location>
</feature>
<proteinExistence type="predicted"/>
<protein>
    <recommendedName>
        <fullName evidence="8">C2H2-type domain-containing protein</fullName>
    </recommendedName>
</protein>
<dbReference type="GeneID" id="25991583"/>
<evidence type="ECO:0008006" key="8">
    <source>
        <dbReference type="Google" id="ProtNLM"/>
    </source>
</evidence>
<evidence type="ECO:0000256" key="5">
    <source>
        <dbReference type="SAM" id="MobiDB-lite"/>
    </source>
</evidence>
<evidence type="ECO:0000313" key="7">
    <source>
        <dbReference type="Proteomes" id="UP000002748"/>
    </source>
</evidence>
<dbReference type="PANTHER" id="PTHR23057">
    <property type="entry name" value="JUXTAPOSED WITH ANOTHER ZINC FINGER PROTEIN 1"/>
    <property type="match status" value="1"/>
</dbReference>
<feature type="compositionally biased region" description="Low complexity" evidence="5">
    <location>
        <begin position="630"/>
        <end position="655"/>
    </location>
</feature>
<evidence type="ECO:0000256" key="1">
    <source>
        <dbReference type="ARBA" id="ARBA00022723"/>
    </source>
</evidence>
<feature type="compositionally biased region" description="Low complexity" evidence="5">
    <location>
        <begin position="261"/>
        <end position="272"/>
    </location>
</feature>
<comment type="caution">
    <text evidence="6">The sequence shown here is derived from an EMBL/GenBank/DDBJ whole genome shotgun (WGS) entry which is preliminary data.</text>
</comment>
<name>J8TSH4_TRIAS</name>
<evidence type="ECO:0000256" key="4">
    <source>
        <dbReference type="ARBA" id="ARBA00022833"/>
    </source>
</evidence>
<feature type="compositionally biased region" description="Low complexity" evidence="5">
    <location>
        <begin position="1"/>
        <end position="19"/>
    </location>
</feature>
<accession>J8TSH4</accession>
<dbReference type="AlphaFoldDB" id="J8TSH4"/>
<organism evidence="6 7">
    <name type="scientific">Trichosporon asahii var. asahii (strain ATCC 90039 / CBS 2479 / JCM 2466 / KCTC 7840 / NBRC 103889/ NCYC 2677 / UAMH 7654)</name>
    <name type="common">Yeast</name>
    <dbReference type="NCBI Taxonomy" id="1186058"/>
    <lineage>
        <taxon>Eukaryota</taxon>
        <taxon>Fungi</taxon>
        <taxon>Dikarya</taxon>
        <taxon>Basidiomycota</taxon>
        <taxon>Agaricomycotina</taxon>
        <taxon>Tremellomycetes</taxon>
        <taxon>Trichosporonales</taxon>
        <taxon>Trichosporonaceae</taxon>
        <taxon>Trichosporon</taxon>
    </lineage>
</organism>
<dbReference type="VEuPathDB" id="FungiDB:A1Q1_08071"/>
<gene>
    <name evidence="6" type="ORF">A1Q1_08071</name>
</gene>
<dbReference type="OrthoDB" id="1662883at2759"/>
<feature type="compositionally biased region" description="Polar residues" evidence="5">
    <location>
        <begin position="242"/>
        <end position="253"/>
    </location>
</feature>
<sequence length="677" mass="70367">MSPSAAQAAPTPQPISAQPNPSRPVRKMSTSQHPLRLPSYSRGGASPMSFGAAMSGVSFTNGGGGFSYGKNAGDVPGSYGARFYGEGSDATQIPFSTSVSMDFGSFAASGSAFGLGGSSYRGRSYAAAVAGRDYSTANLSTSLASLSGLGSMGRSYSRGQIHDMMAMRSDAELTKEYECCGIKHSGLHALLEHVEDQHPYGVENQNTSSANNSAQNAIDLGFSPMMAMDLELEPDTDAAAPSGTNSTRSTTSPCPVPNYPLTPTTTNTNGTTAVRPDALTAQKGKGFALSFSDMLKSPPTENEVNLPTLMPSTTSSSPDNLPTPTASANPSPPFHAPPKITAASRSAFLSEPQRTGNQRLERAFNEVVSGNKPGAPEDTTQPPGPTAVAPGVLFTAAAAMGIPPAPPLGRQNGRDGTINPAATTTAAPAPAGGDDKKDANGKDANAAGGDRPKPAEPHLPPPSLFTTHKAWRCPNPGCNKAYKQSNGLKYHLQKGQCDFAIHDAIDHGLTLEEAEERSRPYVCAVGAGCTKRYRQMNGLKYHYLNSGEHGQYGLRMLQNGTHPHPPSLPPPPKRDRPNQNARQHAAPYNVPNHRATAATTTTAATNAAATGPRMGTWPTKPAQPTAGGVQRTAATAQPQNAAATPAAAARPAAAPKMAPVQRGRDAVLFANTEPLDV</sequence>
<dbReference type="GO" id="GO:0008270">
    <property type="term" value="F:zinc ion binding"/>
    <property type="evidence" value="ECO:0007669"/>
    <property type="project" value="UniProtKB-KW"/>
</dbReference>
<feature type="region of interest" description="Disordered" evidence="5">
    <location>
        <begin position="368"/>
        <end position="389"/>
    </location>
</feature>
<keyword evidence="3" id="KW-0863">Zinc-finger</keyword>
<reference evidence="6 7" key="1">
    <citation type="journal article" date="2012" name="Eukaryot. Cell">
        <title>Draft genome sequence of CBS 2479, the standard type strain of Trichosporon asahii.</title>
        <authorList>
            <person name="Yang R.Y."/>
            <person name="Li H.T."/>
            <person name="Zhu H."/>
            <person name="Zhou G.P."/>
            <person name="Wang M."/>
            <person name="Wang L."/>
        </authorList>
    </citation>
    <scope>NUCLEOTIDE SEQUENCE [LARGE SCALE GENOMIC DNA]</scope>
    <source>
        <strain evidence="7">ATCC 90039 / CBS 2479 / JCM 2466 / KCTC 7840 / NCYC 2677 / UAMH 7654</strain>
    </source>
</reference>
<evidence type="ECO:0000256" key="2">
    <source>
        <dbReference type="ARBA" id="ARBA00022737"/>
    </source>
</evidence>
<evidence type="ECO:0000313" key="6">
    <source>
        <dbReference type="EMBL" id="EJT53154.1"/>
    </source>
</evidence>
<feature type="compositionally biased region" description="Low complexity" evidence="5">
    <location>
        <begin position="306"/>
        <end position="329"/>
    </location>
</feature>
<dbReference type="Proteomes" id="UP000002748">
    <property type="component" value="Unassembled WGS sequence"/>
</dbReference>
<keyword evidence="4" id="KW-0862">Zinc</keyword>
<dbReference type="Gene3D" id="3.30.160.60">
    <property type="entry name" value="Classic Zinc Finger"/>
    <property type="match status" value="1"/>
</dbReference>
<feature type="region of interest" description="Disordered" evidence="5">
    <location>
        <begin position="296"/>
        <end position="336"/>
    </location>
</feature>
<dbReference type="PANTHER" id="PTHR23057:SF0">
    <property type="entry name" value="JUXTAPOSED WITH ANOTHER ZINC FINGER PROTEIN 1"/>
    <property type="match status" value="1"/>
</dbReference>
<feature type="compositionally biased region" description="Low complexity" evidence="5">
    <location>
        <begin position="419"/>
        <end position="432"/>
    </location>
</feature>
<feature type="region of interest" description="Disordered" evidence="5">
    <location>
        <begin position="402"/>
        <end position="468"/>
    </location>
</feature>
<dbReference type="GO" id="GO:0005634">
    <property type="term" value="C:nucleus"/>
    <property type="evidence" value="ECO:0007669"/>
    <property type="project" value="TreeGrafter"/>
</dbReference>
<evidence type="ECO:0000256" key="3">
    <source>
        <dbReference type="ARBA" id="ARBA00022771"/>
    </source>
</evidence>
<feature type="region of interest" description="Disordered" evidence="5">
    <location>
        <begin position="235"/>
        <end position="272"/>
    </location>
</feature>